<dbReference type="Proteomes" id="UP000654482">
    <property type="component" value="Unassembled WGS sequence"/>
</dbReference>
<protein>
    <submittedName>
        <fullName evidence="1">Uncharacterized protein</fullName>
    </submittedName>
</protein>
<organism evidence="1 2">
    <name type="scientific">Lusitaniella coriacea LEGE 07157</name>
    <dbReference type="NCBI Taxonomy" id="945747"/>
    <lineage>
        <taxon>Bacteria</taxon>
        <taxon>Bacillati</taxon>
        <taxon>Cyanobacteriota</taxon>
        <taxon>Cyanophyceae</taxon>
        <taxon>Spirulinales</taxon>
        <taxon>Lusitaniellaceae</taxon>
        <taxon>Lusitaniella</taxon>
    </lineage>
</organism>
<name>A0A8J7IYG2_9CYAN</name>
<reference evidence="1" key="1">
    <citation type="submission" date="2020-10" db="EMBL/GenBank/DDBJ databases">
        <authorList>
            <person name="Castelo-Branco R."/>
            <person name="Eusebio N."/>
            <person name="Adriana R."/>
            <person name="Vieira A."/>
            <person name="Brugerolle De Fraissinette N."/>
            <person name="Rezende De Castro R."/>
            <person name="Schneider M.P."/>
            <person name="Vasconcelos V."/>
            <person name="Leao P.N."/>
        </authorList>
    </citation>
    <scope>NUCLEOTIDE SEQUENCE</scope>
    <source>
        <strain evidence="1">LEGE 07157</strain>
    </source>
</reference>
<comment type="caution">
    <text evidence="1">The sequence shown here is derived from an EMBL/GenBank/DDBJ whole genome shotgun (WGS) entry which is preliminary data.</text>
</comment>
<sequence length="141" mass="16190">MGIKGGVWKPALNKEKQAVGTFEGLYVQEHENSQGKWESHEALFKILGEDGNEKEIPLRLPFKFAETNALGEFANATGFKYGVEYETNPDGFEIMKSNNIDTLDEHFEQCEGKRYQLQMKLNERFLWVIDPSSLREFAPVK</sequence>
<evidence type="ECO:0000313" key="2">
    <source>
        <dbReference type="Proteomes" id="UP000654482"/>
    </source>
</evidence>
<dbReference type="AlphaFoldDB" id="A0A8J7IYG2"/>
<dbReference type="RefSeq" id="WP_194032221.1">
    <property type="nucleotide sequence ID" value="NZ_JADEWZ010000082.1"/>
</dbReference>
<keyword evidence="2" id="KW-1185">Reference proteome</keyword>
<proteinExistence type="predicted"/>
<dbReference type="EMBL" id="JADEWZ010000082">
    <property type="protein sequence ID" value="MBE9119128.1"/>
    <property type="molecule type" value="Genomic_DNA"/>
</dbReference>
<evidence type="ECO:0000313" key="1">
    <source>
        <dbReference type="EMBL" id="MBE9119128.1"/>
    </source>
</evidence>
<gene>
    <name evidence="1" type="ORF">IQ249_25050</name>
</gene>
<accession>A0A8J7IYG2</accession>